<feature type="transmembrane region" description="Helical" evidence="9">
    <location>
        <begin position="42"/>
        <end position="61"/>
    </location>
</feature>
<dbReference type="GO" id="GO:0015820">
    <property type="term" value="P:L-leucine transport"/>
    <property type="evidence" value="ECO:0007669"/>
    <property type="project" value="TreeGrafter"/>
</dbReference>
<evidence type="ECO:0000256" key="9">
    <source>
        <dbReference type="RuleBase" id="RU362122"/>
    </source>
</evidence>
<evidence type="ECO:0000256" key="1">
    <source>
        <dbReference type="ARBA" id="ARBA00004651"/>
    </source>
</evidence>
<keyword evidence="6 9" id="KW-0029">Amino-acid transport</keyword>
<feature type="transmembrane region" description="Helical" evidence="9">
    <location>
        <begin position="281"/>
        <end position="306"/>
    </location>
</feature>
<dbReference type="NCBIfam" id="TIGR00796">
    <property type="entry name" value="livcs"/>
    <property type="match status" value="1"/>
</dbReference>
<feature type="transmembrane region" description="Helical" evidence="9">
    <location>
        <begin position="12"/>
        <end position="30"/>
    </location>
</feature>
<dbReference type="Pfam" id="PF05525">
    <property type="entry name" value="Branch_AA_trans"/>
    <property type="match status" value="1"/>
</dbReference>
<keyword evidence="3 9" id="KW-0813">Transport</keyword>
<dbReference type="InterPro" id="IPR004685">
    <property type="entry name" value="Brnchd-chn_aa_trnsp_Livcs"/>
</dbReference>
<evidence type="ECO:0000313" key="11">
    <source>
        <dbReference type="Proteomes" id="UP000515800"/>
    </source>
</evidence>
<dbReference type="RefSeq" id="WP_187529683.1">
    <property type="nucleotide sequence ID" value="NZ_CP060724.1"/>
</dbReference>
<keyword evidence="8 9" id="KW-0472">Membrane</keyword>
<feature type="transmembrane region" description="Helical" evidence="9">
    <location>
        <begin position="82"/>
        <end position="101"/>
    </location>
</feature>
<comment type="similarity">
    <text evidence="2 9">Belongs to the branched chain amino acid transporter family.</text>
</comment>
<dbReference type="GO" id="GO:0015188">
    <property type="term" value="F:L-isoleucine transmembrane transporter activity"/>
    <property type="evidence" value="ECO:0007669"/>
    <property type="project" value="TreeGrafter"/>
</dbReference>
<feature type="transmembrane region" description="Helical" evidence="9">
    <location>
        <begin position="417"/>
        <end position="441"/>
    </location>
</feature>
<evidence type="ECO:0000256" key="8">
    <source>
        <dbReference type="ARBA" id="ARBA00023136"/>
    </source>
</evidence>
<keyword evidence="5 9" id="KW-0812">Transmembrane</keyword>
<evidence type="ECO:0000256" key="6">
    <source>
        <dbReference type="ARBA" id="ARBA00022970"/>
    </source>
</evidence>
<evidence type="ECO:0000256" key="3">
    <source>
        <dbReference type="ARBA" id="ARBA00022448"/>
    </source>
</evidence>
<accession>A0A7G9T6Y0</accession>
<keyword evidence="7 9" id="KW-1133">Transmembrane helix</keyword>
<comment type="subcellular location">
    <subcellularLocation>
        <location evidence="1 9">Cell membrane</location>
        <topology evidence="1 9">Multi-pass membrane protein</topology>
    </subcellularLocation>
</comment>
<dbReference type="PANTHER" id="PTHR30588:SF0">
    <property type="entry name" value="BRANCHED-CHAIN AMINO ACID PERMEASE BRNQ"/>
    <property type="match status" value="1"/>
</dbReference>
<evidence type="ECO:0000313" key="10">
    <source>
        <dbReference type="EMBL" id="QNN75855.1"/>
    </source>
</evidence>
<gene>
    <name evidence="10" type="primary">brnQ</name>
    <name evidence="10" type="ORF">H9L19_03075</name>
</gene>
<evidence type="ECO:0000256" key="2">
    <source>
        <dbReference type="ARBA" id="ARBA00008540"/>
    </source>
</evidence>
<evidence type="ECO:0000256" key="4">
    <source>
        <dbReference type="ARBA" id="ARBA00022475"/>
    </source>
</evidence>
<feature type="transmembrane region" description="Helical" evidence="9">
    <location>
        <begin position="318"/>
        <end position="336"/>
    </location>
</feature>
<dbReference type="EMBL" id="CP060724">
    <property type="protein sequence ID" value="QNN75855.1"/>
    <property type="molecule type" value="Genomic_DNA"/>
</dbReference>
<dbReference type="AlphaFoldDB" id="A0A7G9T6Y0"/>
<protein>
    <recommendedName>
        <fullName evidence="9">Branched-chain amino acid transport system carrier protein</fullName>
    </recommendedName>
</protein>
<keyword evidence="4" id="KW-1003">Cell membrane</keyword>
<keyword evidence="11" id="KW-1185">Reference proteome</keyword>
<feature type="transmembrane region" description="Helical" evidence="9">
    <location>
        <begin position="374"/>
        <end position="397"/>
    </location>
</feature>
<dbReference type="KEGG" id="wdi:H9L19_03075"/>
<evidence type="ECO:0000256" key="7">
    <source>
        <dbReference type="ARBA" id="ARBA00022989"/>
    </source>
</evidence>
<dbReference type="GO" id="GO:0015818">
    <property type="term" value="P:isoleucine transport"/>
    <property type="evidence" value="ECO:0007669"/>
    <property type="project" value="TreeGrafter"/>
</dbReference>
<feature type="transmembrane region" description="Helical" evidence="9">
    <location>
        <begin position="205"/>
        <end position="223"/>
    </location>
</feature>
<dbReference type="GO" id="GO:0015190">
    <property type="term" value="F:L-leucine transmembrane transporter activity"/>
    <property type="evidence" value="ECO:0007669"/>
    <property type="project" value="TreeGrafter"/>
</dbReference>
<feature type="transmembrane region" description="Helical" evidence="9">
    <location>
        <begin position="154"/>
        <end position="173"/>
    </location>
</feature>
<feature type="transmembrane region" description="Helical" evidence="9">
    <location>
        <begin position="121"/>
        <end position="142"/>
    </location>
</feature>
<evidence type="ECO:0000256" key="5">
    <source>
        <dbReference type="ARBA" id="ARBA00022692"/>
    </source>
</evidence>
<proteinExistence type="inferred from homology"/>
<feature type="transmembrane region" description="Helical" evidence="9">
    <location>
        <begin position="235"/>
        <end position="261"/>
    </location>
</feature>
<sequence>MDQKKQERRQTLLIASLIFGMFFGAGNLIFPIHLGQMAGDHWLLAAIGFILSGTLVPYLAMLAISSTNSDGLYDIARPVSHWFALFIVAAFHLVIGPFFATPRLPATAFATGVAPLLPVKYQSLGMLIYSAIFFGVAYLLTIKKADITAWVGKYLNPIFLFGLAALLIASFVLPMGNLQHTPLPAYQVGGIFQGFMEGYNTMDGLALLSFGITIVYALRGLGIKPQLISKKLAQAGALSIIAEAVIYFALILMGTMSLGLFKISDNGGIALAQIINHYAGRFGVIFTAVLITLAVLTTAMGLFQSFAQDMEVAFPKIAYRYWLAFIAIASFVVANFGLTNIIAWAVPVLMLLYPYALVLILLSLTKRWFNGAPIVYRWTITLVTLPALADMIAALPIVSSVASLTQFADWYHDTIPLSALGFGWLLPAIVGAGIGYGLYLLSLKH</sequence>
<name>A0A7G9T6Y0_9LACO</name>
<dbReference type="PANTHER" id="PTHR30588">
    <property type="entry name" value="BRANCHED-CHAIN AMINO ACID TRANSPORT SYSTEM 2 CARRIER PROTEIN"/>
    <property type="match status" value="1"/>
</dbReference>
<dbReference type="GO" id="GO:0005886">
    <property type="term" value="C:plasma membrane"/>
    <property type="evidence" value="ECO:0007669"/>
    <property type="project" value="UniProtKB-SubCell"/>
</dbReference>
<reference evidence="10 11" key="1">
    <citation type="submission" date="2020-08" db="EMBL/GenBank/DDBJ databases">
        <title>Genome sequence of Weissella diestrammenae KACC 16890T.</title>
        <authorList>
            <person name="Hyun D.-W."/>
            <person name="Bae J.-W."/>
        </authorList>
    </citation>
    <scope>NUCLEOTIDE SEQUENCE [LARGE SCALE GENOMIC DNA]</scope>
    <source>
        <strain evidence="10 11">KACC 16890</strain>
    </source>
</reference>
<comment type="function">
    <text evidence="9">Component of the transport system for branched-chain amino acids.</text>
</comment>
<organism evidence="10 11">
    <name type="scientific">Weissella diestrammenae</name>
    <dbReference type="NCBI Taxonomy" id="1162633"/>
    <lineage>
        <taxon>Bacteria</taxon>
        <taxon>Bacillati</taxon>
        <taxon>Bacillota</taxon>
        <taxon>Bacilli</taxon>
        <taxon>Lactobacillales</taxon>
        <taxon>Lactobacillaceae</taxon>
        <taxon>Weissella</taxon>
    </lineage>
</organism>
<feature type="transmembrane region" description="Helical" evidence="9">
    <location>
        <begin position="342"/>
        <end position="362"/>
    </location>
</feature>
<dbReference type="Proteomes" id="UP000515800">
    <property type="component" value="Chromosome"/>
</dbReference>
<dbReference type="GO" id="GO:0005304">
    <property type="term" value="F:L-valine transmembrane transporter activity"/>
    <property type="evidence" value="ECO:0007669"/>
    <property type="project" value="TreeGrafter"/>
</dbReference>